<evidence type="ECO:0000256" key="1">
    <source>
        <dbReference type="SAM" id="Coils"/>
    </source>
</evidence>
<keyword evidence="4" id="KW-1185">Reference proteome</keyword>
<feature type="region of interest" description="Disordered" evidence="2">
    <location>
        <begin position="300"/>
        <end position="339"/>
    </location>
</feature>
<proteinExistence type="predicted"/>
<dbReference type="Proteomes" id="UP001295684">
    <property type="component" value="Unassembled WGS sequence"/>
</dbReference>
<protein>
    <submittedName>
        <fullName evidence="3">Uncharacterized protein</fullName>
    </submittedName>
</protein>
<keyword evidence="1" id="KW-0175">Coiled coil</keyword>
<feature type="compositionally biased region" description="Basic residues" evidence="2">
    <location>
        <begin position="310"/>
        <end position="322"/>
    </location>
</feature>
<evidence type="ECO:0000313" key="3">
    <source>
        <dbReference type="EMBL" id="CAI2364843.1"/>
    </source>
</evidence>
<dbReference type="AlphaFoldDB" id="A0AAD1X6E3"/>
<gene>
    <name evidence="3" type="ORF">ECRASSUSDP1_LOCUS6193</name>
</gene>
<organism evidence="3 4">
    <name type="scientific">Euplotes crassus</name>
    <dbReference type="NCBI Taxonomy" id="5936"/>
    <lineage>
        <taxon>Eukaryota</taxon>
        <taxon>Sar</taxon>
        <taxon>Alveolata</taxon>
        <taxon>Ciliophora</taxon>
        <taxon>Intramacronucleata</taxon>
        <taxon>Spirotrichea</taxon>
        <taxon>Hypotrichia</taxon>
        <taxon>Euplotida</taxon>
        <taxon>Euplotidae</taxon>
        <taxon>Moneuplotes</taxon>
    </lineage>
</organism>
<name>A0AAD1X6E3_EUPCR</name>
<evidence type="ECO:0000256" key="2">
    <source>
        <dbReference type="SAM" id="MobiDB-lite"/>
    </source>
</evidence>
<reference evidence="3" key="1">
    <citation type="submission" date="2023-07" db="EMBL/GenBank/DDBJ databases">
        <authorList>
            <consortium name="AG Swart"/>
            <person name="Singh M."/>
            <person name="Singh A."/>
            <person name="Seah K."/>
            <person name="Emmerich C."/>
        </authorList>
    </citation>
    <scope>NUCLEOTIDE SEQUENCE</scope>
    <source>
        <strain evidence="3">DP1</strain>
    </source>
</reference>
<feature type="coiled-coil region" evidence="1">
    <location>
        <begin position="11"/>
        <end position="63"/>
    </location>
</feature>
<accession>A0AAD1X6E3</accession>
<feature type="region of interest" description="Disordered" evidence="2">
    <location>
        <begin position="430"/>
        <end position="456"/>
    </location>
</feature>
<dbReference type="EMBL" id="CAMPGE010005997">
    <property type="protein sequence ID" value="CAI2364843.1"/>
    <property type="molecule type" value="Genomic_DNA"/>
</dbReference>
<feature type="compositionally biased region" description="Polar residues" evidence="2">
    <location>
        <begin position="430"/>
        <end position="443"/>
    </location>
</feature>
<comment type="caution">
    <text evidence="3">The sequence shown here is derived from an EMBL/GenBank/DDBJ whole genome shotgun (WGS) entry which is preliminary data.</text>
</comment>
<evidence type="ECO:0000313" key="4">
    <source>
        <dbReference type="Proteomes" id="UP001295684"/>
    </source>
</evidence>
<sequence>MEKEKSNCFEKNAKKYEYEKLQIELKLTQRELKHKENQRVKEVALLEQKIELQKNEIHDLKSQQQTQKDLYDTMVRSINAINGPSTTEQECLSMIKDLKEKHERQIIETVSHYTQKCDKLYTYIKESERMQDDLESQWKTQKRELKLSHQMEMENLQEKYKKQISKIKKKLVSKTKEATYRSDSVSKIQQVTERNIMEIEQLRQSVANKDLLLRDNNDQITCLNNKIHGLRTIISELRVVEQKYSQLLERPQFSTETFEVNNPPCENMYMDDCKRKATKSCKKVKSKHIKTSRGIEQMNIYDEQSVSKQSTKKGKKKKKHGNLKINIKENNPPGTVVPQSTQGHTNMSPLMQNYTFQEKMKHQEQNLVERMNRIESIITSRNSFDRLPDKSYRPLLSQNDYNYDYSVNYAVSTRRGTVSPLSSHRMTSYNTANSSICPNSSPKRQPLPAHNQMRLC</sequence>